<name>A0ABR2ZNA8_9AGAR</name>
<reference evidence="9 10" key="1">
    <citation type="submission" date="2024-05" db="EMBL/GenBank/DDBJ databases">
        <title>A draft genome resource for the thread blight pathogen Marasmius tenuissimus strain MS-2.</title>
        <authorList>
            <person name="Yulfo-Soto G.E."/>
            <person name="Baruah I.K."/>
            <person name="Amoako-Attah I."/>
            <person name="Bukari Y."/>
            <person name="Meinhardt L.W."/>
            <person name="Bailey B.A."/>
            <person name="Cohen S.P."/>
        </authorList>
    </citation>
    <scope>NUCLEOTIDE SEQUENCE [LARGE SCALE GENOMIC DNA]</scope>
    <source>
        <strain evidence="9 10">MS-2</strain>
    </source>
</reference>
<dbReference type="EMBL" id="JBBXMP010000096">
    <property type="protein sequence ID" value="KAL0062800.1"/>
    <property type="molecule type" value="Genomic_DNA"/>
</dbReference>
<dbReference type="PANTHER" id="PTHR33281">
    <property type="entry name" value="UPF0187 PROTEIN YNEE"/>
    <property type="match status" value="1"/>
</dbReference>
<comment type="caution">
    <text evidence="9">The sequence shown here is derived from an EMBL/GenBank/DDBJ whole genome shotgun (WGS) entry which is preliminary data.</text>
</comment>
<sequence>MARLIWYHVPPCRTPRTPEEQATGKLKRPKEELARVMAEKRSGLDLIEGFAVAVKHHLRGEAGIYYEDLYDLVKPLHPESLTVHTSAHFVSVTNSSQYDLDLSPVIQTPLDLARNTKPSNGAAPSTEESTTSIHVPSFNAITAPATTTQQTRTNSRKWSVPLPPKPNNRTHKVRPKLPGIGGGANLPLEIVRCLSEWLSVLEDRGTVPGGTMGSLIGGVAAFEDSLGAMEKILAVPLP</sequence>
<keyword evidence="10" id="KW-1185">Reference proteome</keyword>
<keyword evidence="4" id="KW-0812">Transmembrane</keyword>
<organism evidence="9 10">
    <name type="scientific">Marasmius tenuissimus</name>
    <dbReference type="NCBI Taxonomy" id="585030"/>
    <lineage>
        <taxon>Eukaryota</taxon>
        <taxon>Fungi</taxon>
        <taxon>Dikarya</taxon>
        <taxon>Basidiomycota</taxon>
        <taxon>Agaricomycotina</taxon>
        <taxon>Agaricomycetes</taxon>
        <taxon>Agaricomycetidae</taxon>
        <taxon>Agaricales</taxon>
        <taxon>Marasmiineae</taxon>
        <taxon>Marasmiaceae</taxon>
        <taxon>Marasmius</taxon>
    </lineage>
</organism>
<keyword evidence="5" id="KW-1133">Transmembrane helix</keyword>
<evidence type="ECO:0000313" key="10">
    <source>
        <dbReference type="Proteomes" id="UP001437256"/>
    </source>
</evidence>
<protein>
    <submittedName>
        <fullName evidence="9">Uncharacterized protein</fullName>
    </submittedName>
</protein>
<keyword evidence="7" id="KW-0472">Membrane</keyword>
<feature type="compositionally biased region" description="Polar residues" evidence="8">
    <location>
        <begin position="116"/>
        <end position="134"/>
    </location>
</feature>
<evidence type="ECO:0000256" key="2">
    <source>
        <dbReference type="ARBA" id="ARBA00022448"/>
    </source>
</evidence>
<feature type="compositionally biased region" description="Low complexity" evidence="8">
    <location>
        <begin position="142"/>
        <end position="153"/>
    </location>
</feature>
<evidence type="ECO:0000256" key="7">
    <source>
        <dbReference type="ARBA" id="ARBA00023136"/>
    </source>
</evidence>
<keyword evidence="6" id="KW-0406">Ion transport</keyword>
<comment type="subcellular location">
    <subcellularLocation>
        <location evidence="1">Cell membrane</location>
        <topology evidence="1">Multi-pass membrane protein</topology>
    </subcellularLocation>
</comment>
<proteinExistence type="predicted"/>
<keyword evidence="3" id="KW-1003">Cell membrane</keyword>
<evidence type="ECO:0000256" key="8">
    <source>
        <dbReference type="SAM" id="MobiDB-lite"/>
    </source>
</evidence>
<evidence type="ECO:0000256" key="4">
    <source>
        <dbReference type="ARBA" id="ARBA00022692"/>
    </source>
</evidence>
<evidence type="ECO:0000313" key="9">
    <source>
        <dbReference type="EMBL" id="KAL0062800.1"/>
    </source>
</evidence>
<dbReference type="PANTHER" id="PTHR33281:SF19">
    <property type="entry name" value="VOLTAGE-DEPENDENT ANION CHANNEL-FORMING PROTEIN YNEE"/>
    <property type="match status" value="1"/>
</dbReference>
<dbReference type="InterPro" id="IPR044669">
    <property type="entry name" value="YneE/VCCN1/2-like"/>
</dbReference>
<evidence type="ECO:0000256" key="6">
    <source>
        <dbReference type="ARBA" id="ARBA00023065"/>
    </source>
</evidence>
<evidence type="ECO:0000256" key="3">
    <source>
        <dbReference type="ARBA" id="ARBA00022475"/>
    </source>
</evidence>
<evidence type="ECO:0000256" key="1">
    <source>
        <dbReference type="ARBA" id="ARBA00004651"/>
    </source>
</evidence>
<accession>A0ABR2ZNA8</accession>
<gene>
    <name evidence="9" type="ORF">AAF712_010338</name>
</gene>
<dbReference type="Proteomes" id="UP001437256">
    <property type="component" value="Unassembled WGS sequence"/>
</dbReference>
<keyword evidence="2" id="KW-0813">Transport</keyword>
<feature type="region of interest" description="Disordered" evidence="8">
    <location>
        <begin position="112"/>
        <end position="178"/>
    </location>
</feature>
<evidence type="ECO:0000256" key="5">
    <source>
        <dbReference type="ARBA" id="ARBA00022989"/>
    </source>
</evidence>